<evidence type="ECO:0000256" key="3">
    <source>
        <dbReference type="ARBA" id="ARBA00022801"/>
    </source>
</evidence>
<keyword evidence="5" id="KW-0234">DNA repair</keyword>
<evidence type="ECO:0000313" key="9">
    <source>
        <dbReference type="EMBL" id="MSS59310.1"/>
    </source>
</evidence>
<evidence type="ECO:0000256" key="6">
    <source>
        <dbReference type="ARBA" id="ARBA00023236"/>
    </source>
</evidence>
<dbReference type="GO" id="GO:0009432">
    <property type="term" value="P:SOS response"/>
    <property type="evidence" value="ECO:0007669"/>
    <property type="project" value="UniProtKB-KW"/>
</dbReference>
<dbReference type="InterPro" id="IPR010982">
    <property type="entry name" value="Lambda_DNA-bd_dom_sf"/>
</dbReference>
<dbReference type="InterPro" id="IPR039418">
    <property type="entry name" value="LexA-like"/>
</dbReference>
<dbReference type="Proteomes" id="UP000461880">
    <property type="component" value="Unassembled WGS sequence"/>
</dbReference>
<comment type="caution">
    <text evidence="9">The sequence shown here is derived from an EMBL/GenBank/DDBJ whole genome shotgun (WGS) entry which is preliminary data.</text>
</comment>
<feature type="domain" description="Peptidase S24/S26A/S26B/S26C" evidence="8">
    <location>
        <begin position="73"/>
        <end position="191"/>
    </location>
</feature>
<dbReference type="CDD" id="cd00093">
    <property type="entry name" value="HTH_XRE"/>
    <property type="match status" value="1"/>
</dbReference>
<dbReference type="Pfam" id="PF13384">
    <property type="entry name" value="HTH_23"/>
    <property type="match status" value="1"/>
</dbReference>
<reference evidence="9 10" key="1">
    <citation type="submission" date="2019-08" db="EMBL/GenBank/DDBJ databases">
        <title>In-depth cultivation of the pig gut microbiome towards novel bacterial diversity and tailored functional studies.</title>
        <authorList>
            <person name="Wylensek D."/>
            <person name="Hitch T.C.A."/>
            <person name="Clavel T."/>
        </authorList>
    </citation>
    <scope>NUCLEOTIDE SEQUENCE [LARGE SCALE GENOMIC DNA]</scope>
    <source>
        <strain evidence="9 10">Oil+RF-744-GAM-WT-6</strain>
    </source>
</reference>
<protein>
    <submittedName>
        <fullName evidence="9">Helix-turn-helix domain-containing protein</fullName>
    </submittedName>
</protein>
<evidence type="ECO:0000313" key="10">
    <source>
        <dbReference type="Proteomes" id="UP000461880"/>
    </source>
</evidence>
<dbReference type="SUPFAM" id="SSF47413">
    <property type="entry name" value="lambda repressor-like DNA-binding domains"/>
    <property type="match status" value="1"/>
</dbReference>
<dbReference type="Pfam" id="PF00717">
    <property type="entry name" value="Peptidase_S24"/>
    <property type="match status" value="1"/>
</dbReference>
<dbReference type="InterPro" id="IPR050077">
    <property type="entry name" value="LexA_repressor"/>
</dbReference>
<sequence length="197" mass="21841">MELKDILHDYKLKSGVSDAEIARRCNVNRSTVSRWVNGSVKHVYGDTLKTLSEMVGYNIEPAIKGMDIRVQLPVLGYVKAGYDLFAEENYLGEESATMEDARDGDFYLKVTGDSMNGAGIMDGSLVLVRQCSRIDSGKIGVILIGDEVTVKKVVYKGRVMILEAANPEVENRYFDAKEISSLPVRVIGQVISCKTYF</sequence>
<evidence type="ECO:0000256" key="2">
    <source>
        <dbReference type="ARBA" id="ARBA00022763"/>
    </source>
</evidence>
<gene>
    <name evidence="9" type="ORF">FYJ51_10445</name>
</gene>
<evidence type="ECO:0000256" key="4">
    <source>
        <dbReference type="ARBA" id="ARBA00022813"/>
    </source>
</evidence>
<dbReference type="PANTHER" id="PTHR33516:SF2">
    <property type="entry name" value="LEXA REPRESSOR-RELATED"/>
    <property type="match status" value="1"/>
</dbReference>
<evidence type="ECO:0000259" key="8">
    <source>
        <dbReference type="Pfam" id="PF00717"/>
    </source>
</evidence>
<proteinExistence type="inferred from homology"/>
<dbReference type="PANTHER" id="PTHR33516">
    <property type="entry name" value="LEXA REPRESSOR"/>
    <property type="match status" value="1"/>
</dbReference>
<comment type="similarity">
    <text evidence="1 7">Belongs to the peptidase S24 family.</text>
</comment>
<dbReference type="Gene3D" id="1.10.260.40">
    <property type="entry name" value="lambda repressor-like DNA-binding domains"/>
    <property type="match status" value="1"/>
</dbReference>
<dbReference type="InterPro" id="IPR036286">
    <property type="entry name" value="LexA/Signal_pep-like_sf"/>
</dbReference>
<dbReference type="PRINTS" id="PR00726">
    <property type="entry name" value="LEXASERPTASE"/>
</dbReference>
<dbReference type="InterPro" id="IPR015927">
    <property type="entry name" value="Peptidase_S24_S26A/B/C"/>
</dbReference>
<dbReference type="GO" id="GO:0006281">
    <property type="term" value="P:DNA repair"/>
    <property type="evidence" value="ECO:0007669"/>
    <property type="project" value="UniProtKB-KW"/>
</dbReference>
<dbReference type="InterPro" id="IPR001387">
    <property type="entry name" value="Cro/C1-type_HTH"/>
</dbReference>
<dbReference type="Gene3D" id="2.10.109.10">
    <property type="entry name" value="Umud Fragment, subunit A"/>
    <property type="match status" value="1"/>
</dbReference>
<dbReference type="InterPro" id="IPR006197">
    <property type="entry name" value="Peptidase_S24_LexA"/>
</dbReference>
<keyword evidence="3 7" id="KW-0378">Hydrolase</keyword>
<dbReference type="SUPFAM" id="SSF51306">
    <property type="entry name" value="LexA/Signal peptidase"/>
    <property type="match status" value="1"/>
</dbReference>
<name>A0A7X2NTR6_9FIRM</name>
<evidence type="ECO:0000256" key="7">
    <source>
        <dbReference type="RuleBase" id="RU003991"/>
    </source>
</evidence>
<dbReference type="GO" id="GO:0016787">
    <property type="term" value="F:hydrolase activity"/>
    <property type="evidence" value="ECO:0007669"/>
    <property type="project" value="UniProtKB-KW"/>
</dbReference>
<dbReference type="GO" id="GO:0006355">
    <property type="term" value="P:regulation of DNA-templated transcription"/>
    <property type="evidence" value="ECO:0007669"/>
    <property type="project" value="InterPro"/>
</dbReference>
<keyword evidence="6" id="KW-0742">SOS response</keyword>
<evidence type="ECO:0000256" key="5">
    <source>
        <dbReference type="ARBA" id="ARBA00023204"/>
    </source>
</evidence>
<dbReference type="CDD" id="cd06529">
    <property type="entry name" value="S24_LexA-like"/>
    <property type="match status" value="1"/>
</dbReference>
<keyword evidence="2" id="KW-0227">DNA damage</keyword>
<accession>A0A7X2NTR6</accession>
<dbReference type="AlphaFoldDB" id="A0A7X2NTR6"/>
<evidence type="ECO:0000256" key="1">
    <source>
        <dbReference type="ARBA" id="ARBA00007484"/>
    </source>
</evidence>
<dbReference type="RefSeq" id="WP_105303259.1">
    <property type="nucleotide sequence ID" value="NZ_JAQXPC010000051.1"/>
</dbReference>
<keyword evidence="10" id="KW-1185">Reference proteome</keyword>
<dbReference type="EMBL" id="VUMN01000028">
    <property type="protein sequence ID" value="MSS59310.1"/>
    <property type="molecule type" value="Genomic_DNA"/>
</dbReference>
<keyword evidence="4 7" id="KW-0068">Autocatalytic cleavage</keyword>
<dbReference type="GO" id="GO:0003677">
    <property type="term" value="F:DNA binding"/>
    <property type="evidence" value="ECO:0007669"/>
    <property type="project" value="InterPro"/>
</dbReference>
<organism evidence="9 10">
    <name type="scientific">Stecheria intestinalis</name>
    <dbReference type="NCBI Taxonomy" id="2606630"/>
    <lineage>
        <taxon>Bacteria</taxon>
        <taxon>Bacillati</taxon>
        <taxon>Bacillota</taxon>
        <taxon>Erysipelotrichia</taxon>
        <taxon>Erysipelotrichales</taxon>
        <taxon>Erysipelotrichaceae</taxon>
        <taxon>Stecheria</taxon>
    </lineage>
</organism>